<evidence type="ECO:0000256" key="7">
    <source>
        <dbReference type="ARBA" id="ARBA00022824"/>
    </source>
</evidence>
<feature type="transmembrane region" description="Helical" evidence="12">
    <location>
        <begin position="460"/>
        <end position="481"/>
    </location>
</feature>
<evidence type="ECO:0000313" key="16">
    <source>
        <dbReference type="Proteomes" id="UP000292082"/>
    </source>
</evidence>
<dbReference type="PANTHER" id="PTHR45918">
    <property type="entry name" value="ALPHA-1,3/1,6-MANNOSYLTRANSFERASE ALG2"/>
    <property type="match status" value="1"/>
</dbReference>
<evidence type="ECO:0000256" key="5">
    <source>
        <dbReference type="ARBA" id="ARBA00022679"/>
    </source>
</evidence>
<evidence type="ECO:0000256" key="3">
    <source>
        <dbReference type="ARBA" id="ARBA00004922"/>
    </source>
</evidence>
<dbReference type="AlphaFoldDB" id="A0A4Q9NNJ5"/>
<dbReference type="InterPro" id="IPR027054">
    <property type="entry name" value="ALG2"/>
</dbReference>
<proteinExistence type="inferred from homology"/>
<evidence type="ECO:0000259" key="14">
    <source>
        <dbReference type="Pfam" id="PF13439"/>
    </source>
</evidence>
<evidence type="ECO:0000256" key="11">
    <source>
        <dbReference type="ARBA" id="ARBA00045104"/>
    </source>
</evidence>
<dbReference type="STRING" id="114155.A0A4Q9NNJ5"/>
<evidence type="ECO:0000256" key="1">
    <source>
        <dbReference type="ARBA" id="ARBA00003142"/>
    </source>
</evidence>
<comment type="function">
    <text evidence="1 12">Mannosylates Man(2)GlcNAc(2)-dolichol diphosphate and Man(1)GlcNAc(2)-dolichol diphosphate to form Man(3)GlcNAc(2)-dolichol diphosphate.</text>
</comment>
<dbReference type="Proteomes" id="UP000292082">
    <property type="component" value="Unassembled WGS sequence"/>
</dbReference>
<dbReference type="EMBL" id="ML145142">
    <property type="protein sequence ID" value="TBU57049.1"/>
    <property type="molecule type" value="Genomic_DNA"/>
</dbReference>
<evidence type="ECO:0000256" key="12">
    <source>
        <dbReference type="RuleBase" id="RU367136"/>
    </source>
</evidence>
<evidence type="ECO:0000256" key="10">
    <source>
        <dbReference type="ARBA" id="ARBA00045103"/>
    </source>
</evidence>
<dbReference type="GO" id="GO:0004378">
    <property type="term" value="F:GDP-Man:Man(1)GlcNAc(2)-PP-Dol alpha-1,3-mannosyltransferase activity"/>
    <property type="evidence" value="ECO:0007669"/>
    <property type="project" value="UniProtKB-UniRule"/>
</dbReference>
<sequence length="482" mass="52795">MPSQKLRIAFIHPDLGIGGAERLVVDAALGLQKLGHSVDIYTSHHDRGHCFEETRDGTLHVHHVVPPFPRAIKGKLHIVFSHARQLHLTAHLLRAGAPRYDVFFVDQLSTCIPFLRAFAHTRVLFYCHFPDKLLADGAYIEGTAKRGSVLKRIYRLPMDFLEEVTTKQADTILANSNFTVSVFKRHMLSIAKTPRVVYPGINFDAYAPPDAAQRADPDIAQIASDRPTLLSVNRFEQKKNGVLAIQSFALLRKRLVATTDESLRSLRLVLAGGYDPRLLDNVKTLEAMLDSAKTHGLTYALLTPSTSTVPLPSYSSTASSPQSADIIFLLNFSGPQRSALLTASSTLVLLYTPANEHFGIGPVEGMICGLPVLAANSGGPTESVVDVPPAEKTGWLREPSPGVWAEALEEIVGLSDGERRELGERARRRAREKFGMEAMAKDLEEALRQTAAMGPVPTPVGVWVALAIFFGLLAYFVQLALL</sequence>
<comment type="pathway">
    <text evidence="3 12">Protein modification; protein glycosylation.</text>
</comment>
<evidence type="ECO:0000256" key="4">
    <source>
        <dbReference type="ARBA" id="ARBA00022676"/>
    </source>
</evidence>
<dbReference type="Pfam" id="PF13439">
    <property type="entry name" value="Glyco_transf_4"/>
    <property type="match status" value="1"/>
</dbReference>
<feature type="domain" description="Glycosyltransferase subfamily 4-like N-terminal" evidence="14">
    <location>
        <begin position="17"/>
        <end position="204"/>
    </location>
</feature>
<accession>A0A4Q9NNJ5</accession>
<dbReference type="GO" id="GO:0005789">
    <property type="term" value="C:endoplasmic reticulum membrane"/>
    <property type="evidence" value="ECO:0007669"/>
    <property type="project" value="UniProtKB-SubCell"/>
</dbReference>
<organism evidence="15 16">
    <name type="scientific">Dichomitus squalens</name>
    <dbReference type="NCBI Taxonomy" id="114155"/>
    <lineage>
        <taxon>Eukaryota</taxon>
        <taxon>Fungi</taxon>
        <taxon>Dikarya</taxon>
        <taxon>Basidiomycota</taxon>
        <taxon>Agaricomycotina</taxon>
        <taxon>Agaricomycetes</taxon>
        <taxon>Polyporales</taxon>
        <taxon>Polyporaceae</taxon>
        <taxon>Dichomitus</taxon>
    </lineage>
</organism>
<dbReference type="UniPathway" id="UPA00378"/>
<keyword evidence="8 12" id="KW-1133">Transmembrane helix</keyword>
<dbReference type="GO" id="GO:0102704">
    <property type="term" value="F:GDP-Man:Man(2)GlcNAc(2)-PP-Dol alpha-1,6-mannosyltransferase activity"/>
    <property type="evidence" value="ECO:0007669"/>
    <property type="project" value="UniProtKB-UniRule"/>
</dbReference>
<comment type="catalytic activity">
    <reaction evidence="11 12">
        <text>an alpha-D-Man-(1-&gt;3)-beta-D-Man-(1-&gt;4)-beta-D-GlcNAc-(1-&gt;4)-alpha-D-GlcNAc-diphospho-di-trans,poly-cis-dolichol + GDP-alpha-D-mannose = an alpha-D-Man-(1-&gt;3)-[alpha-D-Man-(1-&gt;6)]-beta-D-Man-(1-&gt;4)-beta-D-GlcNAc-(1-&gt;4)-alpha-D-GlcNAc-diphospho-di-trans,poly-cis-dolichol + GDP + H(+)</text>
        <dbReference type="Rhea" id="RHEA:29519"/>
        <dbReference type="Rhea" id="RHEA-COMP:19513"/>
        <dbReference type="Rhea" id="RHEA-COMP:19515"/>
        <dbReference type="ChEBI" id="CHEBI:15378"/>
        <dbReference type="ChEBI" id="CHEBI:57527"/>
        <dbReference type="ChEBI" id="CHEBI:58189"/>
        <dbReference type="ChEBI" id="CHEBI:132510"/>
        <dbReference type="ChEBI" id="CHEBI:132511"/>
        <dbReference type="EC" id="2.4.1.257"/>
    </reaction>
    <physiologicalReaction direction="left-to-right" evidence="11 12">
        <dbReference type="Rhea" id="RHEA:29520"/>
    </physiologicalReaction>
</comment>
<dbReference type="EC" id="2.4.1.132" evidence="12"/>
<keyword evidence="7 12" id="KW-0256">Endoplasmic reticulum</keyword>
<evidence type="ECO:0000259" key="13">
    <source>
        <dbReference type="Pfam" id="PF00534"/>
    </source>
</evidence>
<dbReference type="Gene3D" id="3.40.50.2000">
    <property type="entry name" value="Glycogen Phosphorylase B"/>
    <property type="match status" value="2"/>
</dbReference>
<evidence type="ECO:0000256" key="8">
    <source>
        <dbReference type="ARBA" id="ARBA00022989"/>
    </source>
</evidence>
<keyword evidence="16" id="KW-1185">Reference proteome</keyword>
<gene>
    <name evidence="15" type="ORF">BD310DRAFT_822365</name>
</gene>
<name>A0A4Q9NNJ5_9APHY</name>
<keyword evidence="6 12" id="KW-0812">Transmembrane</keyword>
<comment type="catalytic activity">
    <reaction evidence="10 12">
        <text>a beta-D-Man-(1-&gt;4)-beta-D-GlcNAc-(1-&gt;4)-alpha-D-GlcNAc-diphospho-di-trans,poly-cis-dolichol + GDP-alpha-D-mannose = an alpha-D-Man-(1-&gt;3)-beta-D-Man-(1-&gt;4)-beta-D-GlcNAc-(1-&gt;4)-alpha-D-GlcNAc-diphospho-di-trans,poly-cis-dolichol + GDP + H(+)</text>
        <dbReference type="Rhea" id="RHEA:29515"/>
        <dbReference type="Rhea" id="RHEA-COMP:19511"/>
        <dbReference type="Rhea" id="RHEA-COMP:19513"/>
        <dbReference type="ChEBI" id="CHEBI:15378"/>
        <dbReference type="ChEBI" id="CHEBI:57527"/>
        <dbReference type="ChEBI" id="CHEBI:58189"/>
        <dbReference type="ChEBI" id="CHEBI:58472"/>
        <dbReference type="ChEBI" id="CHEBI:132510"/>
        <dbReference type="EC" id="2.4.1.132"/>
    </reaction>
    <physiologicalReaction direction="left-to-right" evidence="10 12">
        <dbReference type="Rhea" id="RHEA:29516"/>
    </physiologicalReaction>
</comment>
<reference evidence="15 16" key="1">
    <citation type="submission" date="2019-01" db="EMBL/GenBank/DDBJ databases">
        <title>Draft genome sequences of three monokaryotic isolates of the white-rot basidiomycete fungus Dichomitus squalens.</title>
        <authorList>
            <consortium name="DOE Joint Genome Institute"/>
            <person name="Lopez S.C."/>
            <person name="Andreopoulos B."/>
            <person name="Pangilinan J."/>
            <person name="Lipzen A."/>
            <person name="Riley R."/>
            <person name="Ahrendt S."/>
            <person name="Ng V."/>
            <person name="Barry K."/>
            <person name="Daum C."/>
            <person name="Grigoriev I.V."/>
            <person name="Hilden K.S."/>
            <person name="Makela M.R."/>
            <person name="de Vries R.P."/>
        </authorList>
    </citation>
    <scope>NUCLEOTIDE SEQUENCE [LARGE SCALE GENOMIC DNA]</scope>
    <source>
        <strain evidence="15 16">CBS 464.89</strain>
    </source>
</reference>
<dbReference type="Pfam" id="PF00534">
    <property type="entry name" value="Glycos_transf_1"/>
    <property type="match status" value="1"/>
</dbReference>
<keyword evidence="4 12" id="KW-0328">Glycosyltransferase</keyword>
<evidence type="ECO:0000313" key="15">
    <source>
        <dbReference type="EMBL" id="TBU57049.1"/>
    </source>
</evidence>
<dbReference type="InterPro" id="IPR028098">
    <property type="entry name" value="Glyco_trans_4-like_N"/>
</dbReference>
<dbReference type="PANTHER" id="PTHR45918:SF1">
    <property type="entry name" value="ALPHA-1,3_1,6-MANNOSYLTRANSFERASE ALG2"/>
    <property type="match status" value="1"/>
</dbReference>
<protein>
    <recommendedName>
        <fullName evidence="12">Alpha-1,3/1,6-mannosyltransferase ALG2</fullName>
        <ecNumber evidence="12">2.4.1.132</ecNumber>
        <ecNumber evidence="12">2.4.1.257</ecNumber>
    </recommendedName>
    <alternativeName>
        <fullName evidence="12">GDP-Man:Man(1)GlcNAc(2)-PP-Dol alpha-1,3-mannosyltransferase</fullName>
    </alternativeName>
</protein>
<evidence type="ECO:0000256" key="6">
    <source>
        <dbReference type="ARBA" id="ARBA00022692"/>
    </source>
</evidence>
<dbReference type="SUPFAM" id="SSF53756">
    <property type="entry name" value="UDP-Glycosyltransferase/glycogen phosphorylase"/>
    <property type="match status" value="1"/>
</dbReference>
<evidence type="ECO:0000256" key="2">
    <source>
        <dbReference type="ARBA" id="ARBA00004586"/>
    </source>
</evidence>
<keyword evidence="9 12" id="KW-0472">Membrane</keyword>
<evidence type="ECO:0000256" key="9">
    <source>
        <dbReference type="ARBA" id="ARBA00023136"/>
    </source>
</evidence>
<comment type="subcellular location">
    <subcellularLocation>
        <location evidence="2 12">Endoplasmic reticulum membrane</location>
    </subcellularLocation>
</comment>
<keyword evidence="5 12" id="KW-0808">Transferase</keyword>
<feature type="domain" description="Glycosyl transferase family 1" evidence="13">
    <location>
        <begin position="324"/>
        <end position="429"/>
    </location>
</feature>
<dbReference type="EC" id="2.4.1.257" evidence="12"/>
<dbReference type="InterPro" id="IPR001296">
    <property type="entry name" value="Glyco_trans_1"/>
</dbReference>
<comment type="similarity">
    <text evidence="12">Belongs to the glycosyltransferase group 1 family.</text>
</comment>